<sequence>MRLPLSVDIDAFQPAIRIRRGDGYRDILIGPVLVTLHRAARRRGIPDNKARIGKRNRIVAVRGGILAG</sequence>
<proteinExistence type="predicted"/>
<accession>A0A645FV47</accession>
<gene>
    <name evidence="1" type="ORF">SDC9_165705</name>
</gene>
<organism evidence="1">
    <name type="scientific">bioreactor metagenome</name>
    <dbReference type="NCBI Taxonomy" id="1076179"/>
    <lineage>
        <taxon>unclassified sequences</taxon>
        <taxon>metagenomes</taxon>
        <taxon>ecological metagenomes</taxon>
    </lineage>
</organism>
<evidence type="ECO:0000313" key="1">
    <source>
        <dbReference type="EMBL" id="MPN18345.1"/>
    </source>
</evidence>
<name>A0A645FV47_9ZZZZ</name>
<dbReference type="AlphaFoldDB" id="A0A645FV47"/>
<comment type="caution">
    <text evidence="1">The sequence shown here is derived from an EMBL/GenBank/DDBJ whole genome shotgun (WGS) entry which is preliminary data.</text>
</comment>
<dbReference type="EMBL" id="VSSQ01065653">
    <property type="protein sequence ID" value="MPN18345.1"/>
    <property type="molecule type" value="Genomic_DNA"/>
</dbReference>
<reference evidence="1" key="1">
    <citation type="submission" date="2019-08" db="EMBL/GenBank/DDBJ databases">
        <authorList>
            <person name="Kucharzyk K."/>
            <person name="Murdoch R.W."/>
            <person name="Higgins S."/>
            <person name="Loffler F."/>
        </authorList>
    </citation>
    <scope>NUCLEOTIDE SEQUENCE</scope>
</reference>
<protein>
    <submittedName>
        <fullName evidence="1">Uncharacterized protein</fullName>
    </submittedName>
</protein>